<comment type="caution">
    <text evidence="6">The sequence shown here is derived from an EMBL/GenBank/DDBJ whole genome shotgun (WGS) entry which is preliminary data.</text>
</comment>
<evidence type="ECO:0000313" key="7">
    <source>
        <dbReference type="Proteomes" id="UP000739538"/>
    </source>
</evidence>
<protein>
    <submittedName>
        <fullName evidence="6">GntR family transcriptional regulator</fullName>
    </submittedName>
</protein>
<keyword evidence="1" id="KW-0805">Transcription regulation</keyword>
<dbReference type="SMART" id="SM00345">
    <property type="entry name" value="HTH_GNTR"/>
    <property type="match status" value="1"/>
</dbReference>
<reference evidence="6" key="1">
    <citation type="submission" date="2020-04" db="EMBL/GenBank/DDBJ databases">
        <authorList>
            <person name="Zhang T."/>
        </authorList>
    </citation>
    <scope>NUCLEOTIDE SEQUENCE</scope>
    <source>
        <strain evidence="6">HKST-UBA02</strain>
    </source>
</reference>
<evidence type="ECO:0000313" key="6">
    <source>
        <dbReference type="EMBL" id="MCA9755671.1"/>
    </source>
</evidence>
<dbReference type="PANTHER" id="PTHR38445">
    <property type="entry name" value="HTH-TYPE TRANSCRIPTIONAL REPRESSOR YTRA"/>
    <property type="match status" value="1"/>
</dbReference>
<dbReference type="InterPro" id="IPR036388">
    <property type="entry name" value="WH-like_DNA-bd_sf"/>
</dbReference>
<keyword evidence="3" id="KW-0804">Transcription</keyword>
<feature type="region of interest" description="Disordered" evidence="4">
    <location>
        <begin position="220"/>
        <end position="245"/>
    </location>
</feature>
<reference evidence="6" key="2">
    <citation type="journal article" date="2021" name="Microbiome">
        <title>Successional dynamics and alternative stable states in a saline activated sludge microbial community over 9 years.</title>
        <authorList>
            <person name="Wang Y."/>
            <person name="Ye J."/>
            <person name="Ju F."/>
            <person name="Liu L."/>
            <person name="Boyd J.A."/>
            <person name="Deng Y."/>
            <person name="Parks D.H."/>
            <person name="Jiang X."/>
            <person name="Yin X."/>
            <person name="Woodcroft B.J."/>
            <person name="Tyson G.W."/>
            <person name="Hugenholtz P."/>
            <person name="Polz M.F."/>
            <person name="Zhang T."/>
        </authorList>
    </citation>
    <scope>NUCLEOTIDE SEQUENCE</scope>
    <source>
        <strain evidence="6">HKST-UBA02</strain>
    </source>
</reference>
<feature type="compositionally biased region" description="Basic residues" evidence="4">
    <location>
        <begin position="227"/>
        <end position="245"/>
    </location>
</feature>
<dbReference type="GO" id="GO:0003700">
    <property type="term" value="F:DNA-binding transcription factor activity"/>
    <property type="evidence" value="ECO:0007669"/>
    <property type="project" value="InterPro"/>
</dbReference>
<dbReference type="Pfam" id="PF00392">
    <property type="entry name" value="GntR"/>
    <property type="match status" value="1"/>
</dbReference>
<dbReference type="PANTHER" id="PTHR38445:SF9">
    <property type="entry name" value="HTH-TYPE TRANSCRIPTIONAL REPRESSOR YTRA"/>
    <property type="match status" value="1"/>
</dbReference>
<gene>
    <name evidence="6" type="ORF">KDA27_07715</name>
</gene>
<dbReference type="InterPro" id="IPR000524">
    <property type="entry name" value="Tscrpt_reg_HTH_GntR"/>
</dbReference>
<dbReference type="Gene3D" id="1.10.10.10">
    <property type="entry name" value="Winged helix-like DNA-binding domain superfamily/Winged helix DNA-binding domain"/>
    <property type="match status" value="1"/>
</dbReference>
<dbReference type="SUPFAM" id="SSF46785">
    <property type="entry name" value="Winged helix' DNA-binding domain"/>
    <property type="match status" value="1"/>
</dbReference>
<evidence type="ECO:0000256" key="4">
    <source>
        <dbReference type="SAM" id="MobiDB-lite"/>
    </source>
</evidence>
<dbReference type="CDD" id="cd07377">
    <property type="entry name" value="WHTH_GntR"/>
    <property type="match status" value="1"/>
</dbReference>
<dbReference type="PROSITE" id="PS50949">
    <property type="entry name" value="HTH_GNTR"/>
    <property type="match status" value="1"/>
</dbReference>
<feature type="domain" description="HTH gntR-type" evidence="5">
    <location>
        <begin position="11"/>
        <end position="79"/>
    </location>
</feature>
<dbReference type="EMBL" id="JAGQHS010000029">
    <property type="protein sequence ID" value="MCA9755671.1"/>
    <property type="molecule type" value="Genomic_DNA"/>
</dbReference>
<evidence type="ECO:0000256" key="2">
    <source>
        <dbReference type="ARBA" id="ARBA00023125"/>
    </source>
</evidence>
<organism evidence="6 7">
    <name type="scientific">Eiseniibacteriota bacterium</name>
    <dbReference type="NCBI Taxonomy" id="2212470"/>
    <lineage>
        <taxon>Bacteria</taxon>
        <taxon>Candidatus Eiseniibacteriota</taxon>
    </lineage>
</organism>
<proteinExistence type="predicted"/>
<name>A0A956NCB2_UNCEI</name>
<evidence type="ECO:0000259" key="5">
    <source>
        <dbReference type="PROSITE" id="PS50949"/>
    </source>
</evidence>
<keyword evidence="2" id="KW-0238">DNA-binding</keyword>
<dbReference type="InterPro" id="IPR036390">
    <property type="entry name" value="WH_DNA-bd_sf"/>
</dbReference>
<dbReference type="GO" id="GO:0003677">
    <property type="term" value="F:DNA binding"/>
    <property type="evidence" value="ECO:0007669"/>
    <property type="project" value="UniProtKB-KW"/>
</dbReference>
<evidence type="ECO:0000256" key="1">
    <source>
        <dbReference type="ARBA" id="ARBA00023015"/>
    </source>
</evidence>
<dbReference type="AlphaFoldDB" id="A0A956NCB2"/>
<evidence type="ECO:0000256" key="3">
    <source>
        <dbReference type="ARBA" id="ARBA00023163"/>
    </source>
</evidence>
<accession>A0A956NCB2</accession>
<sequence length="350" mass="39225">MKLELDSDSPTPLYHQIAESLRYRIGTGALEPGSTLPPVRTAAADWGVNFHTVRRAYRVLADDGLVEIDGPRGTRVTASPAKLRAHSPSPALAAFLGRTLREAVEEFSLTVDQLTQHLRAFRGTTRTSQASVSILECSEAQCQAHAAEVESRWDVRAETFCLSRSDEPPEGDLIATYFHFNEIRRRWPHRLNDLQFVAIHPDPALSERLGRALAEGLLEHRDEPRRSEKRRRHEGRGRESRRKSGSARRVVLCEFDAGQAQSVATDLHPLLASTGVEIETRVVERANELLPASDPGTHLVFTPRAWAKLTAEEQALPEAHPLVYVIRSQDMEELGSRFGWHERVHRLVSA</sequence>
<dbReference type="Proteomes" id="UP000739538">
    <property type="component" value="Unassembled WGS sequence"/>
</dbReference>